<gene>
    <name evidence="2" type="ORF">GCM10022287_20080</name>
</gene>
<proteinExistence type="predicted"/>
<keyword evidence="3" id="KW-1185">Reference proteome</keyword>
<dbReference type="EMBL" id="BAABBW010000003">
    <property type="protein sequence ID" value="GAA4175141.1"/>
    <property type="molecule type" value="Genomic_DNA"/>
</dbReference>
<sequence>MFTDLPEEALRRWQSRLRRPDDFDAFWATTLSDAREHGLGLAVHEHPTGLATIRVQDVSFRGFGGDTIRAWLRTPAAASRPLPTVVQFVGYGGGRGHAEDALFWASAGFAHLHMDTRGQGAMWSPGSTADPEGSGPAVPGFTTRGIEAPETAYYRRLVVDAVRAVDAAAALELVDSERIAVLGFSQGGYLALATAALQPRVATAFAFVPFMCDVARAITITDREPYREIGRYLATHPDREPAAMRTLSYLDGVNFARGARVPISFSTALMDATCPPSTVFAAHNAYAGPKSIRVWRYNAHEGGGLLDERAALARLHELWGR</sequence>
<dbReference type="Pfam" id="PF05448">
    <property type="entry name" value="AXE1"/>
    <property type="match status" value="1"/>
</dbReference>
<comment type="caution">
    <text evidence="2">The sequence shown here is derived from an EMBL/GenBank/DDBJ whole genome shotgun (WGS) entry which is preliminary data.</text>
</comment>
<dbReference type="SUPFAM" id="SSF53474">
    <property type="entry name" value="alpha/beta-Hydrolases"/>
    <property type="match status" value="1"/>
</dbReference>
<dbReference type="InterPro" id="IPR039069">
    <property type="entry name" value="CE7"/>
</dbReference>
<feature type="domain" description="Acetyl xylan esterase" evidence="1">
    <location>
        <begin position="2"/>
        <end position="308"/>
    </location>
</feature>
<accession>A0ABP8A0R2</accession>
<dbReference type="PANTHER" id="PTHR40111:SF1">
    <property type="entry name" value="CEPHALOSPORIN-C DEACETYLASE"/>
    <property type="match status" value="1"/>
</dbReference>
<evidence type="ECO:0000259" key="1">
    <source>
        <dbReference type="Pfam" id="PF05448"/>
    </source>
</evidence>
<name>A0ABP8A0R2_9MICO</name>
<protein>
    <submittedName>
        <fullName evidence="2">Acetylxylan esterase</fullName>
    </submittedName>
</protein>
<dbReference type="InterPro" id="IPR008391">
    <property type="entry name" value="AXE1_dom"/>
</dbReference>
<evidence type="ECO:0000313" key="2">
    <source>
        <dbReference type="EMBL" id="GAA4175141.1"/>
    </source>
</evidence>
<dbReference type="InterPro" id="IPR029058">
    <property type="entry name" value="AB_hydrolase_fold"/>
</dbReference>
<dbReference type="RefSeq" id="WP_344753944.1">
    <property type="nucleotide sequence ID" value="NZ_BAABBW010000003.1"/>
</dbReference>
<dbReference type="PANTHER" id="PTHR40111">
    <property type="entry name" value="CEPHALOSPORIN-C DEACETYLASE"/>
    <property type="match status" value="1"/>
</dbReference>
<organism evidence="2 3">
    <name type="scientific">Gryllotalpicola koreensis</name>
    <dbReference type="NCBI Taxonomy" id="993086"/>
    <lineage>
        <taxon>Bacteria</taxon>
        <taxon>Bacillati</taxon>
        <taxon>Actinomycetota</taxon>
        <taxon>Actinomycetes</taxon>
        <taxon>Micrococcales</taxon>
        <taxon>Microbacteriaceae</taxon>
        <taxon>Gryllotalpicola</taxon>
    </lineage>
</organism>
<evidence type="ECO:0000313" key="3">
    <source>
        <dbReference type="Proteomes" id="UP001501079"/>
    </source>
</evidence>
<reference evidence="3" key="1">
    <citation type="journal article" date="2019" name="Int. J. Syst. Evol. Microbiol.">
        <title>The Global Catalogue of Microorganisms (GCM) 10K type strain sequencing project: providing services to taxonomists for standard genome sequencing and annotation.</title>
        <authorList>
            <consortium name="The Broad Institute Genomics Platform"/>
            <consortium name="The Broad Institute Genome Sequencing Center for Infectious Disease"/>
            <person name="Wu L."/>
            <person name="Ma J."/>
        </authorList>
    </citation>
    <scope>NUCLEOTIDE SEQUENCE [LARGE SCALE GENOMIC DNA]</scope>
    <source>
        <strain evidence="3">JCM 17591</strain>
    </source>
</reference>
<dbReference type="Proteomes" id="UP001501079">
    <property type="component" value="Unassembled WGS sequence"/>
</dbReference>
<dbReference type="Gene3D" id="3.40.50.1820">
    <property type="entry name" value="alpha/beta hydrolase"/>
    <property type="match status" value="1"/>
</dbReference>